<dbReference type="GO" id="GO:0005525">
    <property type="term" value="F:GTP binding"/>
    <property type="evidence" value="ECO:0007669"/>
    <property type="project" value="UniProtKB-KW"/>
</dbReference>
<feature type="compositionally biased region" description="Acidic residues" evidence="6">
    <location>
        <begin position="626"/>
        <end position="635"/>
    </location>
</feature>
<feature type="compositionally biased region" description="Basic and acidic residues" evidence="6">
    <location>
        <begin position="102"/>
        <end position="120"/>
    </location>
</feature>
<reference evidence="8" key="1">
    <citation type="submission" date="2022-07" db="EMBL/GenBank/DDBJ databases">
        <title>Phylogenomic reconstructions and comparative analyses of Kickxellomycotina fungi.</title>
        <authorList>
            <person name="Reynolds N.K."/>
            <person name="Stajich J.E."/>
            <person name="Barry K."/>
            <person name="Grigoriev I.V."/>
            <person name="Crous P."/>
            <person name="Smith M.E."/>
        </authorList>
    </citation>
    <scope>NUCLEOTIDE SEQUENCE</scope>
    <source>
        <strain evidence="8">IMI 214461</strain>
    </source>
</reference>
<dbReference type="PANTHER" id="PTHR11089:SF30">
    <property type="entry name" value="GUANINE NUCLEOTIDE-BINDING PROTEIN-LIKE 3 HOMOLOG"/>
    <property type="match status" value="1"/>
</dbReference>
<name>A0A9W8BGL6_9FUNG</name>
<feature type="region of interest" description="Disordered" evidence="6">
    <location>
        <begin position="1"/>
        <end position="134"/>
    </location>
</feature>
<dbReference type="GO" id="GO:0050793">
    <property type="term" value="P:regulation of developmental process"/>
    <property type="evidence" value="ECO:0007669"/>
    <property type="project" value="UniProtKB-ARBA"/>
</dbReference>
<evidence type="ECO:0000313" key="8">
    <source>
        <dbReference type="EMBL" id="KAJ2001238.1"/>
    </source>
</evidence>
<evidence type="ECO:0000256" key="2">
    <source>
        <dbReference type="ARBA" id="ARBA00022741"/>
    </source>
</evidence>
<evidence type="ECO:0000256" key="4">
    <source>
        <dbReference type="ARBA" id="ARBA00023134"/>
    </source>
</evidence>
<keyword evidence="3" id="KW-0175">Coiled coil</keyword>
<dbReference type="InterPro" id="IPR006073">
    <property type="entry name" value="GTP-bd"/>
</dbReference>
<dbReference type="Pfam" id="PF01926">
    <property type="entry name" value="MMR_HSR1"/>
    <property type="match status" value="1"/>
</dbReference>
<dbReference type="FunFam" id="3.40.50.300:FF:000571">
    <property type="entry name" value="Guanine nucleotide-binding protein-like NSN1"/>
    <property type="match status" value="1"/>
</dbReference>
<dbReference type="InterPro" id="IPR014813">
    <property type="entry name" value="Gnl3_N_dom"/>
</dbReference>
<keyword evidence="5" id="KW-0539">Nucleus</keyword>
<comment type="subcellular location">
    <subcellularLocation>
        <location evidence="1">Nucleus</location>
        <location evidence="1">Nucleolus</location>
    </subcellularLocation>
</comment>
<evidence type="ECO:0000256" key="1">
    <source>
        <dbReference type="ARBA" id="ARBA00004604"/>
    </source>
</evidence>
<evidence type="ECO:0000256" key="3">
    <source>
        <dbReference type="ARBA" id="ARBA00023054"/>
    </source>
</evidence>
<evidence type="ECO:0000259" key="7">
    <source>
        <dbReference type="PROSITE" id="PS51721"/>
    </source>
</evidence>
<accession>A0A9W8BGL6</accession>
<sequence>MVPKKHKSKRLTINHQKKIHKRSKEKHRKDRRDGRRNPQNRKLKKDPGIPNLLPFKDKILKEIEDHREQIKEERQRQKEARSQLHDKNRTLGTPSPKTIADLARDAQKRDAAYADEHGSDSDSGVDETTEGAVMGRRDNSKRAYYREFQKVVQHADVILEVLDARDPLGTRAPHIERMILDAGANKRIILVLNKIDLVPREVVEKWLAYLRHEFPTLAFKASTQEQRNNLGQAGAGTKKVANLNTSVCVGAESIIQLLKNYSRNHKIKTSITVGVIGFPNVGKSSLINSLKRSRVCGVGSTPGFTKFVQEIHLDSKLKLLDCPGIVFNTPVKGAQKLDKTALAEMILRNCIKVELLEDPIAPVDLIVTRCKPSALQAMYNVPAFLDTRDFLVRLARQRGFLKRQGIADLVGAARIVLDDWNKGKIPYYTLPPGMAQSTASGKTAAGDAAAAHGAERAVIVSQWAKEFDIDSLLGDMDSQVLADIKLSKDTVRRAVVTEGKVVVAHDAEMETMDVGSDQSASEDYSDDDKEDDDEDIDSEEEDYSDAMEEDAGSEDDEAEEDEREGASAAATTYIVNLPESRKTKTIARSKDQVVANTQASRKVAADQRKKEKKQAKRAQAQNVEEMAVEESDDNDDYNFGSYFKKPVAATAGVGAESESDEDL</sequence>
<dbReference type="Pfam" id="PF08701">
    <property type="entry name" value="GN3L_Grn1"/>
    <property type="match status" value="1"/>
</dbReference>
<dbReference type="GO" id="GO:0005730">
    <property type="term" value="C:nucleolus"/>
    <property type="evidence" value="ECO:0007669"/>
    <property type="project" value="UniProtKB-SubCell"/>
</dbReference>
<dbReference type="InterPro" id="IPR050755">
    <property type="entry name" value="TRAFAC_YlqF/YawG_RiboMat"/>
</dbReference>
<dbReference type="Gene3D" id="3.40.50.300">
    <property type="entry name" value="P-loop containing nucleotide triphosphate hydrolases"/>
    <property type="match status" value="1"/>
</dbReference>
<keyword evidence="9" id="KW-1185">Reference proteome</keyword>
<organism evidence="8 9">
    <name type="scientific">Coemansia thaxteri</name>
    <dbReference type="NCBI Taxonomy" id="2663907"/>
    <lineage>
        <taxon>Eukaryota</taxon>
        <taxon>Fungi</taxon>
        <taxon>Fungi incertae sedis</taxon>
        <taxon>Zoopagomycota</taxon>
        <taxon>Kickxellomycotina</taxon>
        <taxon>Kickxellomycetes</taxon>
        <taxon>Kickxellales</taxon>
        <taxon>Kickxellaceae</taxon>
        <taxon>Coemansia</taxon>
    </lineage>
</organism>
<dbReference type="GO" id="GO:0051239">
    <property type="term" value="P:regulation of multicellular organismal process"/>
    <property type="evidence" value="ECO:0007669"/>
    <property type="project" value="UniProtKB-ARBA"/>
</dbReference>
<evidence type="ECO:0000256" key="5">
    <source>
        <dbReference type="ARBA" id="ARBA00023242"/>
    </source>
</evidence>
<proteinExistence type="predicted"/>
<feature type="compositionally biased region" description="Acidic residues" evidence="6">
    <location>
        <begin position="523"/>
        <end position="563"/>
    </location>
</feature>
<dbReference type="PRINTS" id="PR00326">
    <property type="entry name" value="GTP1OBG"/>
</dbReference>
<evidence type="ECO:0000256" key="6">
    <source>
        <dbReference type="SAM" id="MobiDB-lite"/>
    </source>
</evidence>
<feature type="compositionally biased region" description="Basic residues" evidence="6">
    <location>
        <begin position="1"/>
        <end position="30"/>
    </location>
</feature>
<feature type="compositionally biased region" description="Basic and acidic residues" evidence="6">
    <location>
        <begin position="55"/>
        <end position="89"/>
    </location>
</feature>
<keyword evidence="2" id="KW-0547">Nucleotide-binding</keyword>
<dbReference type="PROSITE" id="PS51721">
    <property type="entry name" value="G_CP"/>
    <property type="match status" value="1"/>
</dbReference>
<dbReference type="CDD" id="cd04178">
    <property type="entry name" value="Nucleostemin_like"/>
    <property type="match status" value="1"/>
</dbReference>
<dbReference type="OrthoDB" id="10266128at2759"/>
<dbReference type="EMBL" id="JANBQF010000431">
    <property type="protein sequence ID" value="KAJ2001238.1"/>
    <property type="molecule type" value="Genomic_DNA"/>
</dbReference>
<dbReference type="InterPro" id="IPR030378">
    <property type="entry name" value="G_CP_dom"/>
</dbReference>
<dbReference type="AlphaFoldDB" id="A0A9W8BGL6"/>
<keyword evidence="4" id="KW-0342">GTP-binding</keyword>
<dbReference type="InterPro" id="IPR023179">
    <property type="entry name" value="GTP-bd_ortho_bundle_sf"/>
</dbReference>
<dbReference type="Proteomes" id="UP001150907">
    <property type="component" value="Unassembled WGS sequence"/>
</dbReference>
<evidence type="ECO:0000313" key="9">
    <source>
        <dbReference type="Proteomes" id="UP001150907"/>
    </source>
</evidence>
<dbReference type="Gene3D" id="1.10.1580.10">
    <property type="match status" value="1"/>
</dbReference>
<feature type="domain" description="CP-type G" evidence="7">
    <location>
        <begin position="145"/>
        <end position="328"/>
    </location>
</feature>
<gene>
    <name evidence="8" type="primary">NUG1</name>
    <name evidence="8" type="ORF">H4R26_004235</name>
</gene>
<dbReference type="SUPFAM" id="SSF52540">
    <property type="entry name" value="P-loop containing nucleoside triphosphate hydrolases"/>
    <property type="match status" value="1"/>
</dbReference>
<dbReference type="PANTHER" id="PTHR11089">
    <property type="entry name" value="GTP-BINDING PROTEIN-RELATED"/>
    <property type="match status" value="1"/>
</dbReference>
<dbReference type="InterPro" id="IPR027417">
    <property type="entry name" value="P-loop_NTPase"/>
</dbReference>
<dbReference type="FunFam" id="1.10.1580.10:FF:000002">
    <property type="entry name" value="Guanine nucleotide-binding protein-like 3 (nucleolar)-like"/>
    <property type="match status" value="1"/>
</dbReference>
<comment type="caution">
    <text evidence="8">The sequence shown here is derived from an EMBL/GenBank/DDBJ whole genome shotgun (WGS) entry which is preliminary data.</text>
</comment>
<feature type="region of interest" description="Disordered" evidence="6">
    <location>
        <begin position="507"/>
        <end position="635"/>
    </location>
</feature>
<protein>
    <submittedName>
        <fullName evidence="8">Nuclear GTP-binding protein nug1</fullName>
    </submittedName>
</protein>